<dbReference type="AlphaFoldDB" id="A0A2J6RLX2"/>
<organism evidence="2 3">
    <name type="scientific">Hyaloscypha variabilis (strain UAMH 11265 / GT02V1 / F)</name>
    <name type="common">Meliniomyces variabilis</name>
    <dbReference type="NCBI Taxonomy" id="1149755"/>
    <lineage>
        <taxon>Eukaryota</taxon>
        <taxon>Fungi</taxon>
        <taxon>Dikarya</taxon>
        <taxon>Ascomycota</taxon>
        <taxon>Pezizomycotina</taxon>
        <taxon>Leotiomycetes</taxon>
        <taxon>Helotiales</taxon>
        <taxon>Hyaloscyphaceae</taxon>
        <taxon>Hyaloscypha</taxon>
        <taxon>Hyaloscypha variabilis</taxon>
    </lineage>
</organism>
<proteinExistence type="predicted"/>
<evidence type="ECO:0000256" key="1">
    <source>
        <dbReference type="SAM" id="MobiDB-lite"/>
    </source>
</evidence>
<accession>A0A2J6RLX2</accession>
<feature type="compositionally biased region" description="Basic residues" evidence="1">
    <location>
        <begin position="205"/>
        <end position="214"/>
    </location>
</feature>
<feature type="region of interest" description="Disordered" evidence="1">
    <location>
        <begin position="198"/>
        <end position="271"/>
    </location>
</feature>
<gene>
    <name evidence="2" type="ORF">L207DRAFT_583395</name>
</gene>
<dbReference type="Proteomes" id="UP000235786">
    <property type="component" value="Unassembled WGS sequence"/>
</dbReference>
<feature type="compositionally biased region" description="Basic residues" evidence="1">
    <location>
        <begin position="282"/>
        <end position="297"/>
    </location>
</feature>
<name>A0A2J6RLX2_HYAVF</name>
<feature type="region of interest" description="Disordered" evidence="1">
    <location>
        <begin position="157"/>
        <end position="182"/>
    </location>
</feature>
<sequence length="297" mass="33154">MHILRPAPKDTRTAVEDALRHLPIECLAEVLDSTFKNYDTRASGFAERCLAEGDIDTYHAFIKAHHDIIERFDMPSPNHYRNLARIIGHHYVRQAEKKNGITKPAAVQVYVPKLPDSPDSSTPPEYSVLSWIDKVEEDTSVVRPMFKKALQEYKAHNPVDNSPGAPVHLGSAVPEAAPHTPEDSFSAVPMITEQQISEQTINRHPPQRQHHPRKAKNESMGQSPAKPKGQGAAKRLGKGRIAATKVPMIAADTERDTHKQSRGTKRLRAEDAIVLPEDAKVSQKRRKVAKPATKLKR</sequence>
<dbReference type="EMBL" id="KZ613946">
    <property type="protein sequence ID" value="PMD39525.1"/>
    <property type="molecule type" value="Genomic_DNA"/>
</dbReference>
<evidence type="ECO:0000313" key="3">
    <source>
        <dbReference type="Proteomes" id="UP000235786"/>
    </source>
</evidence>
<keyword evidence="3" id="KW-1185">Reference proteome</keyword>
<evidence type="ECO:0000313" key="2">
    <source>
        <dbReference type="EMBL" id="PMD39525.1"/>
    </source>
</evidence>
<feature type="region of interest" description="Disordered" evidence="1">
    <location>
        <begin position="278"/>
        <end position="297"/>
    </location>
</feature>
<dbReference type="OrthoDB" id="3557543at2759"/>
<protein>
    <submittedName>
        <fullName evidence="2">Uncharacterized protein</fullName>
    </submittedName>
</protein>
<reference evidence="2 3" key="1">
    <citation type="submission" date="2016-04" db="EMBL/GenBank/DDBJ databases">
        <title>A degradative enzymes factory behind the ericoid mycorrhizal symbiosis.</title>
        <authorList>
            <consortium name="DOE Joint Genome Institute"/>
            <person name="Martino E."/>
            <person name="Morin E."/>
            <person name="Grelet G."/>
            <person name="Kuo A."/>
            <person name="Kohler A."/>
            <person name="Daghino S."/>
            <person name="Barry K."/>
            <person name="Choi C."/>
            <person name="Cichocki N."/>
            <person name="Clum A."/>
            <person name="Copeland A."/>
            <person name="Hainaut M."/>
            <person name="Haridas S."/>
            <person name="Labutti K."/>
            <person name="Lindquist E."/>
            <person name="Lipzen A."/>
            <person name="Khouja H.-R."/>
            <person name="Murat C."/>
            <person name="Ohm R."/>
            <person name="Olson A."/>
            <person name="Spatafora J."/>
            <person name="Veneault-Fourrey C."/>
            <person name="Henrissat B."/>
            <person name="Grigoriev I."/>
            <person name="Martin F."/>
            <person name="Perotto S."/>
        </authorList>
    </citation>
    <scope>NUCLEOTIDE SEQUENCE [LARGE SCALE GENOMIC DNA]</scope>
    <source>
        <strain evidence="2 3">F</strain>
    </source>
</reference>